<dbReference type="Gene3D" id="2.60.40.10">
    <property type="entry name" value="Immunoglobulins"/>
    <property type="match status" value="1"/>
</dbReference>
<reference evidence="3" key="1">
    <citation type="submission" date="2021-01" db="EMBL/GenBank/DDBJ databases">
        <title>A chromosome-scale assembly of European eel, Anguilla anguilla.</title>
        <authorList>
            <person name="Henkel C."/>
            <person name="Jong-Raadsen S.A."/>
            <person name="Dufour S."/>
            <person name="Weltzien F.-A."/>
            <person name="Palstra A.P."/>
            <person name="Pelster B."/>
            <person name="Spaink H.P."/>
            <person name="Van Den Thillart G.E."/>
            <person name="Jansen H."/>
            <person name="Zahm M."/>
            <person name="Klopp C."/>
            <person name="Cedric C."/>
            <person name="Louis A."/>
            <person name="Berthelot C."/>
            <person name="Parey E."/>
            <person name="Roest Crollius H."/>
            <person name="Montfort J."/>
            <person name="Robinson-Rechavi M."/>
            <person name="Bucao C."/>
            <person name="Bouchez O."/>
            <person name="Gislard M."/>
            <person name="Lluch J."/>
            <person name="Milhes M."/>
            <person name="Lampietro C."/>
            <person name="Lopez Roques C."/>
            <person name="Donnadieu C."/>
            <person name="Braasch I."/>
            <person name="Desvignes T."/>
            <person name="Postlethwait J."/>
            <person name="Bobe J."/>
            <person name="Guiguen Y."/>
            <person name="Dirks R."/>
        </authorList>
    </citation>
    <scope>NUCLEOTIDE SEQUENCE</scope>
    <source>
        <strain evidence="3">Tag_6206</strain>
        <tissue evidence="3">Liver</tissue>
    </source>
</reference>
<accession>A0A9D3M6T0</accession>
<name>A0A9D3M6T0_ANGAN</name>
<keyword evidence="4" id="KW-1185">Reference proteome</keyword>
<gene>
    <name evidence="3" type="ORF">ANANG_G00170810</name>
</gene>
<proteinExistence type="predicted"/>
<feature type="region of interest" description="Disordered" evidence="1">
    <location>
        <begin position="39"/>
        <end position="70"/>
    </location>
</feature>
<feature type="region of interest" description="Disordered" evidence="1">
    <location>
        <begin position="109"/>
        <end position="131"/>
    </location>
</feature>
<organism evidence="3 4">
    <name type="scientific">Anguilla anguilla</name>
    <name type="common">European freshwater eel</name>
    <name type="synonym">Muraena anguilla</name>
    <dbReference type="NCBI Taxonomy" id="7936"/>
    <lineage>
        <taxon>Eukaryota</taxon>
        <taxon>Metazoa</taxon>
        <taxon>Chordata</taxon>
        <taxon>Craniata</taxon>
        <taxon>Vertebrata</taxon>
        <taxon>Euteleostomi</taxon>
        <taxon>Actinopterygii</taxon>
        <taxon>Neopterygii</taxon>
        <taxon>Teleostei</taxon>
        <taxon>Anguilliformes</taxon>
        <taxon>Anguillidae</taxon>
        <taxon>Anguilla</taxon>
    </lineage>
</organism>
<keyword evidence="2" id="KW-1133">Transmembrane helix</keyword>
<sequence>KDRVIISATPGNLSLRLSDLTLSDGGKYSCEADGQHRDIRLTVKEATTRSPTTTKHTSTHGSKPPPKTEISEDLKNSILYATIAAVVAAVAVCGAVLFYCRFRSRKNAHVESREEQEMGTGSRRRRRMLIQ</sequence>
<dbReference type="InterPro" id="IPR013783">
    <property type="entry name" value="Ig-like_fold"/>
</dbReference>
<feature type="compositionally biased region" description="Low complexity" evidence="1">
    <location>
        <begin position="48"/>
        <end position="62"/>
    </location>
</feature>
<feature type="non-terminal residue" evidence="3">
    <location>
        <position position="131"/>
    </location>
</feature>
<dbReference type="AlphaFoldDB" id="A0A9D3M6T0"/>
<evidence type="ECO:0000313" key="3">
    <source>
        <dbReference type="EMBL" id="KAG5841803.1"/>
    </source>
</evidence>
<feature type="compositionally biased region" description="Basic residues" evidence="1">
    <location>
        <begin position="122"/>
        <end position="131"/>
    </location>
</feature>
<evidence type="ECO:0000256" key="2">
    <source>
        <dbReference type="SAM" id="Phobius"/>
    </source>
</evidence>
<comment type="caution">
    <text evidence="3">The sequence shown here is derived from an EMBL/GenBank/DDBJ whole genome shotgun (WGS) entry which is preliminary data.</text>
</comment>
<keyword evidence="2" id="KW-0812">Transmembrane</keyword>
<evidence type="ECO:0000256" key="1">
    <source>
        <dbReference type="SAM" id="MobiDB-lite"/>
    </source>
</evidence>
<dbReference type="Proteomes" id="UP001044222">
    <property type="component" value="Chromosome 9"/>
</dbReference>
<keyword evidence="2" id="KW-0472">Membrane</keyword>
<feature type="transmembrane region" description="Helical" evidence="2">
    <location>
        <begin position="78"/>
        <end position="100"/>
    </location>
</feature>
<dbReference type="InterPro" id="IPR036179">
    <property type="entry name" value="Ig-like_dom_sf"/>
</dbReference>
<evidence type="ECO:0000313" key="4">
    <source>
        <dbReference type="Proteomes" id="UP001044222"/>
    </source>
</evidence>
<dbReference type="SUPFAM" id="SSF48726">
    <property type="entry name" value="Immunoglobulin"/>
    <property type="match status" value="1"/>
</dbReference>
<protein>
    <submittedName>
        <fullName evidence="3">Uncharacterized protein</fullName>
    </submittedName>
</protein>
<dbReference type="EMBL" id="JAFIRN010000009">
    <property type="protein sequence ID" value="KAG5841803.1"/>
    <property type="molecule type" value="Genomic_DNA"/>
</dbReference>